<name>A0A3S9A7F9_9BACL</name>
<sequence>MPLEHYSIQELSSTDLTSDLLKHFNRYQEVRRCLRQENGEWVLKDIAFTEQWVEALKEEIVRVDLMNCILAGGIVWGVYDSGNQMIAFASLLQGLFGSSKDYLQLMQIHVSFEHRNKGLGKKLFERCADKARVMGARKLYISAHSSEESQLFYARIGCVDAVEINKKLAEYEPYDRQMEYALYS</sequence>
<feature type="domain" description="N-acetyltransferase" evidence="1">
    <location>
        <begin position="19"/>
        <end position="183"/>
    </location>
</feature>
<evidence type="ECO:0000313" key="3">
    <source>
        <dbReference type="Proteomes" id="UP000272528"/>
    </source>
</evidence>
<gene>
    <name evidence="2" type="ORF">EJC50_19975</name>
</gene>
<dbReference type="SUPFAM" id="SSF55729">
    <property type="entry name" value="Acyl-CoA N-acyltransferases (Nat)"/>
    <property type="match status" value="1"/>
</dbReference>
<dbReference type="EMBL" id="CP034437">
    <property type="protein sequence ID" value="AZN41698.1"/>
    <property type="molecule type" value="Genomic_DNA"/>
</dbReference>
<dbReference type="PROSITE" id="PS51186">
    <property type="entry name" value="GNAT"/>
    <property type="match status" value="1"/>
</dbReference>
<dbReference type="Proteomes" id="UP000272528">
    <property type="component" value="Chromosome"/>
</dbReference>
<dbReference type="Gene3D" id="3.40.630.30">
    <property type="match status" value="1"/>
</dbReference>
<proteinExistence type="predicted"/>
<dbReference type="KEGG" id="palb:EJC50_19975"/>
<dbReference type="InterPro" id="IPR000182">
    <property type="entry name" value="GNAT_dom"/>
</dbReference>
<dbReference type="GO" id="GO:0016747">
    <property type="term" value="F:acyltransferase activity, transferring groups other than amino-acyl groups"/>
    <property type="evidence" value="ECO:0007669"/>
    <property type="project" value="InterPro"/>
</dbReference>
<accession>A0A3S9A7F9</accession>
<keyword evidence="2" id="KW-0808">Transferase</keyword>
<keyword evidence="3" id="KW-1185">Reference proteome</keyword>
<evidence type="ECO:0000313" key="2">
    <source>
        <dbReference type="EMBL" id="AZN41698.1"/>
    </source>
</evidence>
<dbReference type="Pfam" id="PF00583">
    <property type="entry name" value="Acetyltransf_1"/>
    <property type="match status" value="1"/>
</dbReference>
<dbReference type="OrthoDB" id="8116556at2"/>
<dbReference type="RefSeq" id="WP_126017404.1">
    <property type="nucleotide sequence ID" value="NZ_CP034437.1"/>
</dbReference>
<organism evidence="2 3">
    <name type="scientific">Paenibacillus albus</name>
    <dbReference type="NCBI Taxonomy" id="2495582"/>
    <lineage>
        <taxon>Bacteria</taxon>
        <taxon>Bacillati</taxon>
        <taxon>Bacillota</taxon>
        <taxon>Bacilli</taxon>
        <taxon>Bacillales</taxon>
        <taxon>Paenibacillaceae</taxon>
        <taxon>Paenibacillus</taxon>
    </lineage>
</organism>
<dbReference type="CDD" id="cd04301">
    <property type="entry name" value="NAT_SF"/>
    <property type="match status" value="1"/>
</dbReference>
<reference evidence="3" key="1">
    <citation type="submission" date="2018-12" db="EMBL/GenBank/DDBJ databases">
        <title>Genome sequence of Peanibacillus sp.</title>
        <authorList>
            <person name="Subramani G."/>
            <person name="Srinivasan S."/>
            <person name="Kim M.K."/>
        </authorList>
    </citation>
    <scope>NUCLEOTIDE SEQUENCE [LARGE SCALE GENOMIC DNA]</scope>
    <source>
        <strain evidence="3">18JY67-1</strain>
    </source>
</reference>
<protein>
    <submittedName>
        <fullName evidence="2">GNAT family N-acetyltransferase</fullName>
    </submittedName>
</protein>
<evidence type="ECO:0000259" key="1">
    <source>
        <dbReference type="PROSITE" id="PS51186"/>
    </source>
</evidence>
<dbReference type="AlphaFoldDB" id="A0A3S9A7F9"/>
<dbReference type="InterPro" id="IPR016181">
    <property type="entry name" value="Acyl_CoA_acyltransferase"/>
</dbReference>